<evidence type="ECO:0000313" key="14">
    <source>
        <dbReference type="Proteomes" id="UP001190700"/>
    </source>
</evidence>
<sequence length="627" mass="67598">MANMNIVFVVLAMSIATPTAIEKQETFSTSKEYLQPYTSGRPFSNNTLASQFPYVRLFSSVRTLLDETAGPSADEVEPKNMTSENTDFAEINAAESCKPADQPKLERCDYVKANEACKSADANFHYLKHYFCSPVPDLFKFSGMIAYIVILFFALAESAEHYFCPALQKVSNALRLTPDVAGATLLAFGNGAPDLFTDVAAVDEGPIDLPMAIGFVLGAGNFVVTIVVALVIYMQPGHQVTLDPVPFVRDLGFYIFAVIFVAGAVVDGSLDRLESILLLVAYSVYALVVIFGSNLLKRAFGFSPPNVPVSDVPGTPSKGARPPIEEGLLHGSDGGPKSAECRVEEAGTVNFGDESPTSANPLFKQLCTALDWEHRTLARKMGLPISLVLEATMPNVNSSEFSVLYICVLVVCAPIFTFTTLGYSPAVLITHPGEYTAVYAIFGATLLLGTTYVLNAKPAKVGDLTLSALSFVSFFQAILWMYVVSTELVAAFEAVGRIVAVDETFFGETVLAWGASIGDLVANTAVARHGTVAMAFSACFAGPIFNLLLGLGLPMLYVTSGGEVVPVKMSPLLGWLILSHLTILVGLVIYTTWITRPRWTLGWQAIVVLLVSYTVFLVLTMTIMMEE</sequence>
<dbReference type="PANTHER" id="PTHR12266">
    <property type="entry name" value="NA+/CA2+ K+ INDEPENDENT EXCHANGER"/>
    <property type="match status" value="1"/>
</dbReference>
<proteinExistence type="inferred from homology"/>
<feature type="transmembrane region" description="Helical" evidence="10">
    <location>
        <begin position="403"/>
        <end position="423"/>
    </location>
</feature>
<feature type="domain" description="Sodium/calcium exchanger membrane region" evidence="12">
    <location>
        <begin position="470"/>
        <end position="620"/>
    </location>
</feature>
<feature type="signal peptide" evidence="11">
    <location>
        <begin position="1"/>
        <end position="21"/>
    </location>
</feature>
<dbReference type="GO" id="GO:0008324">
    <property type="term" value="F:monoatomic cation transmembrane transporter activity"/>
    <property type="evidence" value="ECO:0007669"/>
    <property type="project" value="TreeGrafter"/>
</dbReference>
<keyword evidence="5" id="KW-0915">Sodium</keyword>
<keyword evidence="6 10" id="KW-0472">Membrane</keyword>
<keyword evidence="14" id="KW-1185">Reference proteome</keyword>
<feature type="transmembrane region" description="Helical" evidence="10">
    <location>
        <begin position="253"/>
        <end position="270"/>
    </location>
</feature>
<organism evidence="13 14">
    <name type="scientific">Cymbomonas tetramitiformis</name>
    <dbReference type="NCBI Taxonomy" id="36881"/>
    <lineage>
        <taxon>Eukaryota</taxon>
        <taxon>Viridiplantae</taxon>
        <taxon>Chlorophyta</taxon>
        <taxon>Pyramimonadophyceae</taxon>
        <taxon>Pyramimonadales</taxon>
        <taxon>Pyramimonadaceae</taxon>
        <taxon>Cymbomonas</taxon>
    </lineage>
</organism>
<comment type="caution">
    <text evidence="13">The sequence shown here is derived from an EMBL/GenBank/DDBJ whole genome shotgun (WGS) entry which is preliminary data.</text>
</comment>
<dbReference type="InterPro" id="IPR044880">
    <property type="entry name" value="NCX_ion-bd_dom_sf"/>
</dbReference>
<evidence type="ECO:0000256" key="7">
    <source>
        <dbReference type="ARBA" id="ARBA00023201"/>
    </source>
</evidence>
<dbReference type="Proteomes" id="UP001190700">
    <property type="component" value="Unassembled WGS sequence"/>
</dbReference>
<evidence type="ECO:0000256" key="5">
    <source>
        <dbReference type="ARBA" id="ARBA00023053"/>
    </source>
</evidence>
<keyword evidence="7" id="KW-0406">Ion transport</keyword>
<dbReference type="EMBL" id="LGRX02027499">
    <property type="protein sequence ID" value="KAK3249250.1"/>
    <property type="molecule type" value="Genomic_DNA"/>
</dbReference>
<feature type="transmembrane region" description="Helical" evidence="10">
    <location>
        <begin position="138"/>
        <end position="156"/>
    </location>
</feature>
<feature type="transmembrane region" description="Helical" evidence="10">
    <location>
        <begin position="435"/>
        <end position="454"/>
    </location>
</feature>
<feature type="domain" description="Sodium/calcium exchanger membrane region" evidence="12">
    <location>
        <begin position="147"/>
        <end position="290"/>
    </location>
</feature>
<dbReference type="Gene3D" id="1.20.1420.30">
    <property type="entry name" value="NCX, central ion-binding region"/>
    <property type="match status" value="2"/>
</dbReference>
<feature type="transmembrane region" description="Helical" evidence="10">
    <location>
        <begin position="605"/>
        <end position="625"/>
    </location>
</feature>
<evidence type="ECO:0000256" key="11">
    <source>
        <dbReference type="SAM" id="SignalP"/>
    </source>
</evidence>
<feature type="transmembrane region" description="Helical" evidence="10">
    <location>
        <begin position="212"/>
        <end position="233"/>
    </location>
</feature>
<keyword evidence="7" id="KW-0739">Sodium transport</keyword>
<feature type="transmembrane region" description="Helical" evidence="10">
    <location>
        <begin position="505"/>
        <end position="526"/>
    </location>
</feature>
<comment type="similarity">
    <text evidence="8">Belongs to the Ca(2+):cation antiporter (CaCA) (TC 2.A.19) family. Cation/calcium exchanger (CCX) subfamily.</text>
</comment>
<keyword evidence="4 10" id="KW-1133">Transmembrane helix</keyword>
<keyword evidence="2" id="KW-0813">Transport</keyword>
<protein>
    <recommendedName>
        <fullName evidence="12">Sodium/calcium exchanger membrane region domain-containing protein</fullName>
    </recommendedName>
</protein>
<dbReference type="GO" id="GO:0006814">
    <property type="term" value="P:sodium ion transport"/>
    <property type="evidence" value="ECO:0007669"/>
    <property type="project" value="UniProtKB-KW"/>
</dbReference>
<evidence type="ECO:0000256" key="9">
    <source>
        <dbReference type="SAM" id="MobiDB-lite"/>
    </source>
</evidence>
<comment type="subcellular location">
    <subcellularLocation>
        <location evidence="1">Membrane</location>
        <topology evidence="1">Multi-pass membrane protein</topology>
    </subcellularLocation>
</comment>
<dbReference type="PANTHER" id="PTHR12266:SF0">
    <property type="entry name" value="MITOCHONDRIAL SODIUM_CALCIUM EXCHANGER PROTEIN"/>
    <property type="match status" value="1"/>
</dbReference>
<feature type="chain" id="PRO_5042231297" description="Sodium/calcium exchanger membrane region domain-containing protein" evidence="11">
    <location>
        <begin position="22"/>
        <end position="627"/>
    </location>
</feature>
<feature type="transmembrane region" description="Helical" evidence="10">
    <location>
        <begin position="276"/>
        <end position="296"/>
    </location>
</feature>
<reference evidence="13 14" key="1">
    <citation type="journal article" date="2015" name="Genome Biol. Evol.">
        <title>Comparative Genomics of a Bacterivorous Green Alga Reveals Evolutionary Causalities and Consequences of Phago-Mixotrophic Mode of Nutrition.</title>
        <authorList>
            <person name="Burns J.A."/>
            <person name="Paasch A."/>
            <person name="Narechania A."/>
            <person name="Kim E."/>
        </authorList>
    </citation>
    <scope>NUCLEOTIDE SEQUENCE [LARGE SCALE GENOMIC DNA]</scope>
    <source>
        <strain evidence="13 14">PLY_AMNH</strain>
    </source>
</reference>
<evidence type="ECO:0000256" key="2">
    <source>
        <dbReference type="ARBA" id="ARBA00022448"/>
    </source>
</evidence>
<evidence type="ECO:0000256" key="8">
    <source>
        <dbReference type="ARBA" id="ARBA00038187"/>
    </source>
</evidence>
<name>A0AAE0F3R9_9CHLO</name>
<feature type="transmembrane region" description="Helical" evidence="10">
    <location>
        <begin position="466"/>
        <end position="485"/>
    </location>
</feature>
<feature type="region of interest" description="Disordered" evidence="9">
    <location>
        <begin position="311"/>
        <end position="335"/>
    </location>
</feature>
<evidence type="ECO:0000259" key="12">
    <source>
        <dbReference type="Pfam" id="PF01699"/>
    </source>
</evidence>
<gene>
    <name evidence="13" type="ORF">CYMTET_41313</name>
</gene>
<dbReference type="Pfam" id="PF01699">
    <property type="entry name" value="Na_Ca_ex"/>
    <property type="match status" value="2"/>
</dbReference>
<feature type="transmembrane region" description="Helical" evidence="10">
    <location>
        <begin position="533"/>
        <end position="553"/>
    </location>
</feature>
<accession>A0AAE0F3R9</accession>
<evidence type="ECO:0000256" key="1">
    <source>
        <dbReference type="ARBA" id="ARBA00004141"/>
    </source>
</evidence>
<evidence type="ECO:0000256" key="4">
    <source>
        <dbReference type="ARBA" id="ARBA00022989"/>
    </source>
</evidence>
<dbReference type="InterPro" id="IPR051359">
    <property type="entry name" value="CaCA_antiporter"/>
</dbReference>
<dbReference type="AlphaFoldDB" id="A0AAE0F3R9"/>
<keyword evidence="11" id="KW-0732">Signal</keyword>
<evidence type="ECO:0000256" key="10">
    <source>
        <dbReference type="SAM" id="Phobius"/>
    </source>
</evidence>
<evidence type="ECO:0000256" key="6">
    <source>
        <dbReference type="ARBA" id="ARBA00023136"/>
    </source>
</evidence>
<evidence type="ECO:0000313" key="13">
    <source>
        <dbReference type="EMBL" id="KAK3249250.1"/>
    </source>
</evidence>
<keyword evidence="3 10" id="KW-0812">Transmembrane</keyword>
<dbReference type="InterPro" id="IPR004837">
    <property type="entry name" value="NaCa_Exmemb"/>
</dbReference>
<feature type="transmembrane region" description="Helical" evidence="10">
    <location>
        <begin position="573"/>
        <end position="593"/>
    </location>
</feature>
<evidence type="ECO:0000256" key="3">
    <source>
        <dbReference type="ARBA" id="ARBA00022692"/>
    </source>
</evidence>
<dbReference type="GO" id="GO:0016020">
    <property type="term" value="C:membrane"/>
    <property type="evidence" value="ECO:0007669"/>
    <property type="project" value="UniProtKB-SubCell"/>
</dbReference>